<feature type="domain" description="NAD-dependent epimerase/dehydratase" evidence="3">
    <location>
        <begin position="3"/>
        <end position="250"/>
    </location>
</feature>
<dbReference type="Pfam" id="PF01370">
    <property type="entry name" value="Epimerase"/>
    <property type="match status" value="1"/>
</dbReference>
<dbReference type="AlphaFoldDB" id="A0A1E4SDG5"/>
<evidence type="ECO:0000256" key="1">
    <source>
        <dbReference type="ARBA" id="ARBA00023002"/>
    </source>
</evidence>
<dbReference type="EMBL" id="KV453915">
    <property type="protein sequence ID" value="ODV77561.1"/>
    <property type="molecule type" value="Genomic_DNA"/>
</dbReference>
<dbReference type="InterPro" id="IPR050425">
    <property type="entry name" value="NAD(P)_dehydrat-like"/>
</dbReference>
<accession>A0A1E4SDG5</accession>
<organism evidence="4 5">
    <name type="scientific">Suhomyces tanzawaensis NRRL Y-17324</name>
    <dbReference type="NCBI Taxonomy" id="984487"/>
    <lineage>
        <taxon>Eukaryota</taxon>
        <taxon>Fungi</taxon>
        <taxon>Dikarya</taxon>
        <taxon>Ascomycota</taxon>
        <taxon>Saccharomycotina</taxon>
        <taxon>Pichiomycetes</taxon>
        <taxon>Debaryomycetaceae</taxon>
        <taxon>Suhomyces</taxon>
    </lineage>
</organism>
<keyword evidence="1" id="KW-0560">Oxidoreductase</keyword>
<dbReference type="FunFam" id="3.40.50.720:FF:000191">
    <property type="entry name" value="Methylglyoxal reductase (NADPH-dependent)"/>
    <property type="match status" value="1"/>
</dbReference>
<dbReference type="SUPFAM" id="SSF51735">
    <property type="entry name" value="NAD(P)-binding Rossmann-fold domains"/>
    <property type="match status" value="1"/>
</dbReference>
<dbReference type="GO" id="GO:0016616">
    <property type="term" value="F:oxidoreductase activity, acting on the CH-OH group of donors, NAD or NADP as acceptor"/>
    <property type="evidence" value="ECO:0007669"/>
    <property type="project" value="TreeGrafter"/>
</dbReference>
<dbReference type="PANTHER" id="PTHR10366">
    <property type="entry name" value="NAD DEPENDENT EPIMERASE/DEHYDRATASE"/>
    <property type="match status" value="1"/>
</dbReference>
<dbReference type="PANTHER" id="PTHR10366:SF844">
    <property type="entry name" value="NADPH-DEPENDENT METHYLGLYOXAL REDUCTASE GRE2"/>
    <property type="match status" value="1"/>
</dbReference>
<dbReference type="STRING" id="984487.A0A1E4SDG5"/>
<sequence length="336" mass="37187">MSVFISGASGFIAQHIIKQLLSKGYQVVGTVRSAAKGQRLQENFGPSFQYEIVPDITATGAFDEALKKHLDSVKYVLHTASPFFYNTTQPERDLIIPAIQGTKNILGSITQYAPKVSKVVITSSDAAIYSAEDEQNSALSFDETSWNNISYADACKDPIYAYYGAKSFAEKLAWEFLKVEVPDFDLVAINPVYVFGPQAFDSEVKKELNTSNEYIYSLIKNGPHASFDNAKGSYVDVRDVARAHVAALDDEKLVGKRLFLTNGQFSIQMILDTLREKFPQLASQLPEGTPGSGPEDIKSLAKSSNEATRKLLGFEFRNLDTIVEDTIEQILRVNPQ</sequence>
<dbReference type="CDD" id="cd05227">
    <property type="entry name" value="AR_SDR_e"/>
    <property type="match status" value="1"/>
</dbReference>
<proteinExistence type="inferred from homology"/>
<reference evidence="5" key="1">
    <citation type="submission" date="2016-05" db="EMBL/GenBank/DDBJ databases">
        <title>Comparative genomics of biotechnologically important yeasts.</title>
        <authorList>
            <consortium name="DOE Joint Genome Institute"/>
            <person name="Riley R."/>
            <person name="Haridas S."/>
            <person name="Wolfe K.H."/>
            <person name="Lopes M.R."/>
            <person name="Hittinger C.T."/>
            <person name="Goker M."/>
            <person name="Salamov A."/>
            <person name="Wisecaver J."/>
            <person name="Long T.M."/>
            <person name="Aerts A.L."/>
            <person name="Barry K."/>
            <person name="Choi C."/>
            <person name="Clum A."/>
            <person name="Coughlan A.Y."/>
            <person name="Deshpande S."/>
            <person name="Douglass A.P."/>
            <person name="Hanson S.J."/>
            <person name="Klenk H.-P."/>
            <person name="Labutti K."/>
            <person name="Lapidus A."/>
            <person name="Lindquist E."/>
            <person name="Lipzen A."/>
            <person name="Meier-Kolthoff J.P."/>
            <person name="Ohm R.A."/>
            <person name="Otillar R.P."/>
            <person name="Pangilinan J."/>
            <person name="Peng Y."/>
            <person name="Rokas A."/>
            <person name="Rosa C.A."/>
            <person name="Scheuner C."/>
            <person name="Sibirny A.A."/>
            <person name="Slot J.C."/>
            <person name="Stielow J.B."/>
            <person name="Sun H."/>
            <person name="Kurtzman C.P."/>
            <person name="Blackwell M."/>
            <person name="Grigoriev I.V."/>
            <person name="Jeffries T.W."/>
        </authorList>
    </citation>
    <scope>NUCLEOTIDE SEQUENCE [LARGE SCALE GENOMIC DNA]</scope>
    <source>
        <strain evidence="5">NRRL Y-17324</strain>
    </source>
</reference>
<comment type="similarity">
    <text evidence="2">Belongs to the NAD(P)-dependent epimerase/dehydratase family. Dihydroflavonol-4-reductase subfamily.</text>
</comment>
<evidence type="ECO:0000256" key="2">
    <source>
        <dbReference type="ARBA" id="ARBA00023445"/>
    </source>
</evidence>
<evidence type="ECO:0000313" key="4">
    <source>
        <dbReference type="EMBL" id="ODV77561.1"/>
    </source>
</evidence>
<dbReference type="OrthoDB" id="2735536at2759"/>
<evidence type="ECO:0000313" key="5">
    <source>
        <dbReference type="Proteomes" id="UP000094285"/>
    </source>
</evidence>
<evidence type="ECO:0000259" key="3">
    <source>
        <dbReference type="Pfam" id="PF01370"/>
    </source>
</evidence>
<keyword evidence="5" id="KW-1185">Reference proteome</keyword>
<protein>
    <submittedName>
        <fullName evidence="4">NAD(P)-binding protein</fullName>
    </submittedName>
</protein>
<name>A0A1E4SDG5_9ASCO</name>
<dbReference type="Gene3D" id="3.40.50.720">
    <property type="entry name" value="NAD(P)-binding Rossmann-like Domain"/>
    <property type="match status" value="1"/>
</dbReference>
<dbReference type="GeneID" id="30982533"/>
<dbReference type="InterPro" id="IPR001509">
    <property type="entry name" value="Epimerase_deHydtase"/>
</dbReference>
<dbReference type="InterPro" id="IPR036291">
    <property type="entry name" value="NAD(P)-bd_dom_sf"/>
</dbReference>
<dbReference type="Proteomes" id="UP000094285">
    <property type="component" value="Unassembled WGS sequence"/>
</dbReference>
<dbReference type="RefSeq" id="XP_020062683.1">
    <property type="nucleotide sequence ID" value="XM_020208396.1"/>
</dbReference>
<gene>
    <name evidence="4" type="ORF">CANTADRAFT_313615</name>
</gene>